<protein>
    <submittedName>
        <fullName evidence="2">Uncharacterized protein</fullName>
    </submittedName>
</protein>
<dbReference type="AlphaFoldDB" id="A0A0A8YEE0"/>
<sequence>MGHQYLSESESNLTRSCRIAR</sequence>
<proteinExistence type="predicted"/>
<reference evidence="2" key="2">
    <citation type="journal article" date="2015" name="Data Brief">
        <title>Shoot transcriptome of the giant reed, Arundo donax.</title>
        <authorList>
            <person name="Barrero R.A."/>
            <person name="Guerrero F.D."/>
            <person name="Moolhuijzen P."/>
            <person name="Goolsby J.A."/>
            <person name="Tidwell J."/>
            <person name="Bellgard S.E."/>
            <person name="Bellgard M.I."/>
        </authorList>
    </citation>
    <scope>NUCLEOTIDE SEQUENCE</scope>
    <source>
        <tissue evidence="2">Shoot tissue taken approximately 20 cm above the soil surface</tissue>
    </source>
</reference>
<feature type="compositionally biased region" description="Polar residues" evidence="1">
    <location>
        <begin position="1"/>
        <end position="15"/>
    </location>
</feature>
<reference evidence="2" key="1">
    <citation type="submission" date="2014-09" db="EMBL/GenBank/DDBJ databases">
        <authorList>
            <person name="Magalhaes I.L.F."/>
            <person name="Oliveira U."/>
            <person name="Santos F.R."/>
            <person name="Vidigal T.H.D.A."/>
            <person name="Brescovit A.D."/>
            <person name="Santos A.J."/>
        </authorList>
    </citation>
    <scope>NUCLEOTIDE SEQUENCE</scope>
    <source>
        <tissue evidence="2">Shoot tissue taken approximately 20 cm above the soil surface</tissue>
    </source>
</reference>
<evidence type="ECO:0000313" key="2">
    <source>
        <dbReference type="EMBL" id="JAD23988.1"/>
    </source>
</evidence>
<accession>A0A0A8YEE0</accession>
<feature type="region of interest" description="Disordered" evidence="1">
    <location>
        <begin position="1"/>
        <end position="21"/>
    </location>
</feature>
<evidence type="ECO:0000256" key="1">
    <source>
        <dbReference type="SAM" id="MobiDB-lite"/>
    </source>
</evidence>
<organism evidence="2">
    <name type="scientific">Arundo donax</name>
    <name type="common">Giant reed</name>
    <name type="synonym">Donax arundinaceus</name>
    <dbReference type="NCBI Taxonomy" id="35708"/>
    <lineage>
        <taxon>Eukaryota</taxon>
        <taxon>Viridiplantae</taxon>
        <taxon>Streptophyta</taxon>
        <taxon>Embryophyta</taxon>
        <taxon>Tracheophyta</taxon>
        <taxon>Spermatophyta</taxon>
        <taxon>Magnoliopsida</taxon>
        <taxon>Liliopsida</taxon>
        <taxon>Poales</taxon>
        <taxon>Poaceae</taxon>
        <taxon>PACMAD clade</taxon>
        <taxon>Arundinoideae</taxon>
        <taxon>Arundineae</taxon>
        <taxon>Arundo</taxon>
    </lineage>
</organism>
<name>A0A0A8YEE0_ARUDO</name>
<dbReference type="EMBL" id="GBRH01273907">
    <property type="protein sequence ID" value="JAD23988.1"/>
    <property type="molecule type" value="Transcribed_RNA"/>
</dbReference>